<dbReference type="EMBL" id="JAYFUM010000012">
    <property type="protein sequence ID" value="MEA5139787.1"/>
    <property type="molecule type" value="Genomic_DNA"/>
</dbReference>
<keyword evidence="2" id="KW-1185">Reference proteome</keyword>
<evidence type="ECO:0000313" key="1">
    <source>
        <dbReference type="EMBL" id="MEA5139787.1"/>
    </source>
</evidence>
<name>A0ABU5QAY0_9BACT</name>
<dbReference type="Gene3D" id="1.10.30.50">
    <property type="match status" value="1"/>
</dbReference>
<evidence type="ECO:0008006" key="3">
    <source>
        <dbReference type="Google" id="ProtNLM"/>
    </source>
</evidence>
<dbReference type="RefSeq" id="WP_323296946.1">
    <property type="nucleotide sequence ID" value="NZ_JAYFUM010000012.1"/>
</dbReference>
<gene>
    <name evidence="1" type="ORF">VB248_11595</name>
</gene>
<sequence length="216" mass="24954">MIKINKGKEPLEWTAKCNTPNFTHYQPIPALRQALLVEQGYICAYCMRQIPVKDLSEKETSKIEHIKSRSDYPDLQLDYNNMLICCPGSIDGDSHCDKSKGHQSISFSLFVPQLQQSISYSSKDGTIKSSVPTIEDELNRLLNLNNRRLKANRLQVIEAIIAILDKKKWKKSECEQQLEVWKTKTVKQNEHEDKLGFKPYCGVVIYFLEKKLKQYA</sequence>
<reference evidence="1 2" key="1">
    <citation type="submission" date="2023-12" db="EMBL/GenBank/DDBJ databases">
        <title>Novel species of the genus Arcicella isolated from rivers.</title>
        <authorList>
            <person name="Lu H."/>
        </authorList>
    </citation>
    <scope>NUCLEOTIDE SEQUENCE [LARGE SCALE GENOMIC DNA]</scope>
    <source>
        <strain evidence="1 2">KCTC 23307</strain>
    </source>
</reference>
<evidence type="ECO:0000313" key="2">
    <source>
        <dbReference type="Proteomes" id="UP001302949"/>
    </source>
</evidence>
<protein>
    <recommendedName>
        <fullName evidence="3">TIGR02646 family protein</fullName>
    </recommendedName>
</protein>
<organism evidence="1 2">
    <name type="scientific">Arcicella rigui</name>
    <dbReference type="NCBI Taxonomy" id="797020"/>
    <lineage>
        <taxon>Bacteria</taxon>
        <taxon>Pseudomonadati</taxon>
        <taxon>Bacteroidota</taxon>
        <taxon>Cytophagia</taxon>
        <taxon>Cytophagales</taxon>
        <taxon>Flectobacillaceae</taxon>
        <taxon>Arcicella</taxon>
    </lineage>
</organism>
<accession>A0ABU5QAY0</accession>
<dbReference type="Proteomes" id="UP001302949">
    <property type="component" value="Unassembled WGS sequence"/>
</dbReference>
<proteinExistence type="predicted"/>
<comment type="caution">
    <text evidence="1">The sequence shown here is derived from an EMBL/GenBank/DDBJ whole genome shotgun (WGS) entry which is preliminary data.</text>
</comment>